<comment type="subcellular location">
    <subcellularLocation>
        <location evidence="1">Membrane</location>
        <topology evidence="1">Multi-pass membrane protein</topology>
    </subcellularLocation>
</comment>
<dbReference type="WBParaSite" id="jg12264">
    <property type="protein sequence ID" value="jg12264"/>
    <property type="gene ID" value="jg12264"/>
</dbReference>
<name>A0A915CSU6_9BILA</name>
<evidence type="ECO:0000256" key="3">
    <source>
        <dbReference type="ARBA" id="ARBA00022989"/>
    </source>
</evidence>
<evidence type="ECO:0000313" key="7">
    <source>
        <dbReference type="WBParaSite" id="jg12264"/>
    </source>
</evidence>
<proteinExistence type="predicted"/>
<accession>A0A915CSU6</accession>
<organism evidence="6 7">
    <name type="scientific">Ditylenchus dipsaci</name>
    <dbReference type="NCBI Taxonomy" id="166011"/>
    <lineage>
        <taxon>Eukaryota</taxon>
        <taxon>Metazoa</taxon>
        <taxon>Ecdysozoa</taxon>
        <taxon>Nematoda</taxon>
        <taxon>Chromadorea</taxon>
        <taxon>Rhabditida</taxon>
        <taxon>Tylenchina</taxon>
        <taxon>Tylenchomorpha</taxon>
        <taxon>Sphaerularioidea</taxon>
        <taxon>Anguinidae</taxon>
        <taxon>Anguininae</taxon>
        <taxon>Ditylenchus</taxon>
    </lineage>
</organism>
<evidence type="ECO:0000256" key="5">
    <source>
        <dbReference type="SAM" id="Phobius"/>
    </source>
</evidence>
<dbReference type="Proteomes" id="UP000887574">
    <property type="component" value="Unplaced"/>
</dbReference>
<sequence>MLCLQSVFYTTETFLMFSWSFNNAYRPNLDHVFNVQTIRPMTFVQLTSVLVVSFALSIIVGRAKQMSSLKSQGSQSASARKRRHEPIWDNFRKTQLSNHKTPVSRHWESKHKDKQQAAVKIGSRIPEGDIMSKKDLYKFKCSIRCCCNSMHVNKLFAASSIPTSFCTLKGLLNDRCEKRQMQIKADFKNMPQRCSITCDVWSDRGLNNSYLGVTLHYCDQSAVLRRVFLASAS</sequence>
<dbReference type="Pfam" id="PF09801">
    <property type="entry name" value="SYS1"/>
    <property type="match status" value="1"/>
</dbReference>
<evidence type="ECO:0000256" key="4">
    <source>
        <dbReference type="ARBA" id="ARBA00023136"/>
    </source>
</evidence>
<keyword evidence="4 5" id="KW-0472">Membrane</keyword>
<dbReference type="GO" id="GO:0016020">
    <property type="term" value="C:membrane"/>
    <property type="evidence" value="ECO:0007669"/>
    <property type="project" value="UniProtKB-SubCell"/>
</dbReference>
<evidence type="ECO:0000256" key="1">
    <source>
        <dbReference type="ARBA" id="ARBA00004141"/>
    </source>
</evidence>
<keyword evidence="6" id="KW-1185">Reference proteome</keyword>
<evidence type="ECO:0000313" key="6">
    <source>
        <dbReference type="Proteomes" id="UP000887574"/>
    </source>
</evidence>
<reference evidence="7" key="1">
    <citation type="submission" date="2022-11" db="UniProtKB">
        <authorList>
            <consortium name="WormBaseParasite"/>
        </authorList>
    </citation>
    <scope>IDENTIFICATION</scope>
</reference>
<dbReference type="InterPro" id="IPR019185">
    <property type="entry name" value="Integral_membrane_SYS1-rel"/>
</dbReference>
<keyword evidence="2 5" id="KW-0812">Transmembrane</keyword>
<evidence type="ECO:0000256" key="2">
    <source>
        <dbReference type="ARBA" id="ARBA00022692"/>
    </source>
</evidence>
<dbReference type="AlphaFoldDB" id="A0A915CSU6"/>
<keyword evidence="3 5" id="KW-1133">Transmembrane helix</keyword>
<protein>
    <submittedName>
        <fullName evidence="7">Uncharacterized protein</fullName>
    </submittedName>
</protein>
<feature type="transmembrane region" description="Helical" evidence="5">
    <location>
        <begin position="43"/>
        <end position="61"/>
    </location>
</feature>